<dbReference type="GeneID" id="7822787"/>
<dbReference type="KEGG" id="tet:TTHERM_00549560"/>
<organism evidence="1 2">
    <name type="scientific">Tetrahymena thermophila (strain SB210)</name>
    <dbReference type="NCBI Taxonomy" id="312017"/>
    <lineage>
        <taxon>Eukaryota</taxon>
        <taxon>Sar</taxon>
        <taxon>Alveolata</taxon>
        <taxon>Ciliophora</taxon>
        <taxon>Intramacronucleata</taxon>
        <taxon>Oligohymenophorea</taxon>
        <taxon>Hymenostomatida</taxon>
        <taxon>Tetrahymenina</taxon>
        <taxon>Tetrahymenidae</taxon>
        <taxon>Tetrahymena</taxon>
    </lineage>
</organism>
<dbReference type="Proteomes" id="UP000009168">
    <property type="component" value="Unassembled WGS sequence"/>
</dbReference>
<name>I7LTT3_TETTS</name>
<sequence length="240" mass="27684">MSLIFLAQEKIKQKTKKLIKLIENTIAYYPPVYKTCKNQQIFLGKIVSISKKQLNFQTIKPLINAPKLEEETIFYKKLKDTILVEAIYEVYAVDQVIDFIELSPNEELYVKFYNTHYDLNKEYESQQSEHWFQLIPKQVLHPLKQTLQYIPSIILSIRACQAISRQRAVASKTTLITVQAISAAYEYSCILAWLTRVIPIQILSSRTCQAISSQRAVTSKTTQITVQAISTAYEYSCILT</sequence>
<protein>
    <submittedName>
        <fullName evidence="1">Uncharacterized protein</fullName>
    </submittedName>
</protein>
<dbReference type="EMBL" id="GG662864">
    <property type="protein sequence ID" value="EAR86109.2"/>
    <property type="molecule type" value="Genomic_DNA"/>
</dbReference>
<dbReference type="RefSeq" id="XP_976704.2">
    <property type="nucleotide sequence ID" value="XM_971611.2"/>
</dbReference>
<dbReference type="AlphaFoldDB" id="I7LTT3"/>
<keyword evidence="2" id="KW-1185">Reference proteome</keyword>
<reference evidence="2" key="1">
    <citation type="journal article" date="2006" name="PLoS Biol.">
        <title>Macronuclear genome sequence of the ciliate Tetrahymena thermophila, a model eukaryote.</title>
        <authorList>
            <person name="Eisen J.A."/>
            <person name="Coyne R.S."/>
            <person name="Wu M."/>
            <person name="Wu D."/>
            <person name="Thiagarajan M."/>
            <person name="Wortman J.R."/>
            <person name="Badger J.H."/>
            <person name="Ren Q."/>
            <person name="Amedeo P."/>
            <person name="Jones K.M."/>
            <person name="Tallon L.J."/>
            <person name="Delcher A.L."/>
            <person name="Salzberg S.L."/>
            <person name="Silva J.C."/>
            <person name="Haas B.J."/>
            <person name="Majoros W.H."/>
            <person name="Farzad M."/>
            <person name="Carlton J.M."/>
            <person name="Smith R.K. Jr."/>
            <person name="Garg J."/>
            <person name="Pearlman R.E."/>
            <person name="Karrer K.M."/>
            <person name="Sun L."/>
            <person name="Manning G."/>
            <person name="Elde N.C."/>
            <person name="Turkewitz A.P."/>
            <person name="Asai D.J."/>
            <person name="Wilkes D.E."/>
            <person name="Wang Y."/>
            <person name="Cai H."/>
            <person name="Collins K."/>
            <person name="Stewart B.A."/>
            <person name="Lee S.R."/>
            <person name="Wilamowska K."/>
            <person name="Weinberg Z."/>
            <person name="Ruzzo W.L."/>
            <person name="Wloga D."/>
            <person name="Gaertig J."/>
            <person name="Frankel J."/>
            <person name="Tsao C.-C."/>
            <person name="Gorovsky M.A."/>
            <person name="Keeling P.J."/>
            <person name="Waller R.F."/>
            <person name="Patron N.J."/>
            <person name="Cherry J.M."/>
            <person name="Stover N.A."/>
            <person name="Krieger C.J."/>
            <person name="del Toro C."/>
            <person name="Ryder H.F."/>
            <person name="Williamson S.C."/>
            <person name="Barbeau R.A."/>
            <person name="Hamilton E.P."/>
            <person name="Orias E."/>
        </authorList>
    </citation>
    <scope>NUCLEOTIDE SEQUENCE [LARGE SCALE GENOMIC DNA]</scope>
    <source>
        <strain evidence="2">SB210</strain>
    </source>
</reference>
<dbReference type="InParanoid" id="I7LTT3"/>
<evidence type="ECO:0000313" key="2">
    <source>
        <dbReference type="Proteomes" id="UP000009168"/>
    </source>
</evidence>
<accession>I7LTT3</accession>
<evidence type="ECO:0000313" key="1">
    <source>
        <dbReference type="EMBL" id="EAR86109.2"/>
    </source>
</evidence>
<proteinExistence type="predicted"/>
<gene>
    <name evidence="1" type="ORF">TTHERM_00549560</name>
</gene>